<reference evidence="2 3" key="1">
    <citation type="submission" date="2020-08" db="EMBL/GenBank/DDBJ databases">
        <title>Genome public.</title>
        <authorList>
            <person name="Liu C."/>
            <person name="Sun Q."/>
        </authorList>
    </citation>
    <scope>NUCLEOTIDE SEQUENCE [LARGE SCALE GENOMIC DNA]</scope>
    <source>
        <strain evidence="2 3">NSJ-26</strain>
    </source>
</reference>
<dbReference type="InterPro" id="IPR029432">
    <property type="entry name" value="Gp28/Gp37-like_dom"/>
</dbReference>
<dbReference type="RefSeq" id="WP_249323440.1">
    <property type="nucleotide sequence ID" value="NZ_JACRTK010000002.1"/>
</dbReference>
<feature type="domain" description="Gp28/Gp37-like" evidence="1">
    <location>
        <begin position="2"/>
        <end position="350"/>
    </location>
</feature>
<evidence type="ECO:0000313" key="3">
    <source>
        <dbReference type="Proteomes" id="UP000601522"/>
    </source>
</evidence>
<dbReference type="EMBL" id="JACRTK010000002">
    <property type="protein sequence ID" value="MBC8590603.1"/>
    <property type="molecule type" value="Genomic_DNA"/>
</dbReference>
<name>A0A926EYB0_9FIRM</name>
<evidence type="ECO:0000259" key="1">
    <source>
        <dbReference type="Pfam" id="PF14594"/>
    </source>
</evidence>
<evidence type="ECO:0000313" key="2">
    <source>
        <dbReference type="EMBL" id="MBC8590603.1"/>
    </source>
</evidence>
<accession>A0A926EYB0</accession>
<sequence length="364" mass="41852">MELYIFDRELNFQGILESYFSFRWVRKYSKCGEFELHCSLTPDTLNLLKKGNVIWKKDDEEAGYIEHRHLKQDTTGKEVLVIKGKFLTGYLGRRINWGQLLHNGTVLDLVRKLVSENAINPTNSNRKIPRMVLDGTVIFTEDISYQNSYGNVLEEIEKVSLATEIGYRTVFDYESKSLIFEIYKGLDRTAGNGINPPAIFSQEFENILEQEYTDSLNNYRNTALVAGEGEGSERELVSIEDGQGLDRYEMYVDARDLQSKDENDNVIPIAEYRKLLEDRGISKLSEHKEIQTFDSKVNINSNLEYKVDFDLGDIVTCTSKGWGITIDTRITEIEEVYEESGKQINVTFGNEIPTLIDKIRQVVK</sequence>
<comment type="caution">
    <text evidence="2">The sequence shown here is derived from an EMBL/GenBank/DDBJ whole genome shotgun (WGS) entry which is preliminary data.</text>
</comment>
<proteinExistence type="predicted"/>
<protein>
    <submittedName>
        <fullName evidence="2">Siphovirus ReqiPepy6 Gp37-like family protein</fullName>
    </submittedName>
</protein>
<gene>
    <name evidence="2" type="ORF">H8689_05595</name>
</gene>
<organism evidence="2 3">
    <name type="scientific">Wansuia hejianensis</name>
    <dbReference type="NCBI Taxonomy" id="2763667"/>
    <lineage>
        <taxon>Bacteria</taxon>
        <taxon>Bacillati</taxon>
        <taxon>Bacillota</taxon>
        <taxon>Clostridia</taxon>
        <taxon>Lachnospirales</taxon>
        <taxon>Lachnospiraceae</taxon>
        <taxon>Wansuia</taxon>
    </lineage>
</organism>
<dbReference type="AlphaFoldDB" id="A0A926EYB0"/>
<keyword evidence="3" id="KW-1185">Reference proteome</keyword>
<dbReference type="Pfam" id="PF14594">
    <property type="entry name" value="Sipho_Gp37"/>
    <property type="match status" value="1"/>
</dbReference>
<dbReference type="Proteomes" id="UP000601522">
    <property type="component" value="Unassembled WGS sequence"/>
</dbReference>